<dbReference type="GeneID" id="25329291"/>
<reference evidence="1 2" key="1">
    <citation type="submission" date="2015-01" db="EMBL/GenBank/DDBJ databases">
        <title>The Genome Sequence of Exophiala xenobiotica CBS118157.</title>
        <authorList>
            <consortium name="The Broad Institute Genomics Platform"/>
            <person name="Cuomo C."/>
            <person name="de Hoog S."/>
            <person name="Gorbushina A."/>
            <person name="Stielow B."/>
            <person name="Teixiera M."/>
            <person name="Abouelleil A."/>
            <person name="Chapman S.B."/>
            <person name="Priest M."/>
            <person name="Young S.K."/>
            <person name="Wortman J."/>
            <person name="Nusbaum C."/>
            <person name="Birren B."/>
        </authorList>
    </citation>
    <scope>NUCLEOTIDE SEQUENCE [LARGE SCALE GENOMIC DNA]</scope>
    <source>
        <strain evidence="1 2">CBS 118157</strain>
    </source>
</reference>
<dbReference type="CDD" id="cd07822">
    <property type="entry name" value="SRPBCC_4"/>
    <property type="match status" value="1"/>
</dbReference>
<dbReference type="EMBL" id="KN847320">
    <property type="protein sequence ID" value="KIW55071.1"/>
    <property type="molecule type" value="Genomic_DNA"/>
</dbReference>
<dbReference type="RefSeq" id="XP_013315655.1">
    <property type="nucleotide sequence ID" value="XM_013460201.1"/>
</dbReference>
<evidence type="ECO:0000313" key="1">
    <source>
        <dbReference type="EMBL" id="KIW55071.1"/>
    </source>
</evidence>
<gene>
    <name evidence="1" type="ORF">PV05_07383</name>
</gene>
<dbReference type="HOGENOM" id="CLU_069867_4_0_1"/>
<dbReference type="Proteomes" id="UP000054342">
    <property type="component" value="Unassembled WGS sequence"/>
</dbReference>
<evidence type="ECO:0000313" key="2">
    <source>
        <dbReference type="Proteomes" id="UP000054342"/>
    </source>
</evidence>
<name>A0A0D2BRH3_9EURO</name>
<evidence type="ECO:0008006" key="3">
    <source>
        <dbReference type="Google" id="ProtNLM"/>
    </source>
</evidence>
<dbReference type="PANTHER" id="PTHR36166">
    <property type="entry name" value="CHROMOSOME 9, WHOLE GENOME SHOTGUN SEQUENCE"/>
    <property type="match status" value="1"/>
</dbReference>
<dbReference type="InterPro" id="IPR019587">
    <property type="entry name" value="Polyketide_cyclase/dehydratase"/>
</dbReference>
<sequence length="156" mass="17723">MAPRTDTSVIIDAPPAQIWDILADFDHWKDWNTWFTEIHAHDPDVNVGTPVTFTSAPSETAKPGTYTVRIFTWEPEREISWKGGPMPASLGWVMQGYHWFRLVPQDGWKKTMFEHGEQIEGILNILVTKGIMDGLKGQAEKFNKELKKRVEGGKSA</sequence>
<dbReference type="AlphaFoldDB" id="A0A0D2BRH3"/>
<accession>A0A0D2BRH3</accession>
<dbReference type="OrthoDB" id="509124at2759"/>
<proteinExistence type="predicted"/>
<keyword evidence="2" id="KW-1185">Reference proteome</keyword>
<dbReference type="STRING" id="348802.A0A0D2BRH3"/>
<dbReference type="SUPFAM" id="SSF55961">
    <property type="entry name" value="Bet v1-like"/>
    <property type="match status" value="1"/>
</dbReference>
<protein>
    <recommendedName>
        <fullName evidence="3">Coenzyme Q-binding protein COQ10 START domain-containing protein</fullName>
    </recommendedName>
</protein>
<dbReference type="PANTHER" id="PTHR36166:SF1">
    <property type="entry name" value="SRPBCC DOMAIN-CONTAINING PROTEIN"/>
    <property type="match status" value="1"/>
</dbReference>
<dbReference type="InterPro" id="IPR023393">
    <property type="entry name" value="START-like_dom_sf"/>
</dbReference>
<dbReference type="Gene3D" id="3.30.530.20">
    <property type="match status" value="1"/>
</dbReference>
<dbReference type="Pfam" id="PF10604">
    <property type="entry name" value="Polyketide_cyc2"/>
    <property type="match status" value="1"/>
</dbReference>
<organism evidence="1 2">
    <name type="scientific">Exophiala xenobiotica</name>
    <dbReference type="NCBI Taxonomy" id="348802"/>
    <lineage>
        <taxon>Eukaryota</taxon>
        <taxon>Fungi</taxon>
        <taxon>Dikarya</taxon>
        <taxon>Ascomycota</taxon>
        <taxon>Pezizomycotina</taxon>
        <taxon>Eurotiomycetes</taxon>
        <taxon>Chaetothyriomycetidae</taxon>
        <taxon>Chaetothyriales</taxon>
        <taxon>Herpotrichiellaceae</taxon>
        <taxon>Exophiala</taxon>
    </lineage>
</organism>